<feature type="chain" id="PRO_5031270036" evidence="1">
    <location>
        <begin position="22"/>
        <end position="117"/>
    </location>
</feature>
<name>A0A5Q6PFI5_VIBCL</name>
<evidence type="ECO:0000256" key="1">
    <source>
        <dbReference type="SAM" id="SignalP"/>
    </source>
</evidence>
<feature type="signal peptide" evidence="1">
    <location>
        <begin position="1"/>
        <end position="21"/>
    </location>
</feature>
<reference evidence="2 3" key="1">
    <citation type="submission" date="2019-09" db="EMBL/GenBank/DDBJ databases">
        <authorList>
            <person name="Kritzky A."/>
            <person name="Schelkanova E.Y."/>
            <person name="Alkhova Z.V."/>
            <person name="Smirnova N.I."/>
        </authorList>
    </citation>
    <scope>NUCLEOTIDE SEQUENCE [LARGE SCALE GENOMIC DNA]</scope>
    <source>
        <strain evidence="2 3">M1526</strain>
    </source>
</reference>
<protein>
    <submittedName>
        <fullName evidence="2">Uncharacterized protein</fullName>
    </submittedName>
</protein>
<gene>
    <name evidence="2" type="ORF">F0M16_16230</name>
</gene>
<sequence>MKTLNTLTLSLSLVFASNAISANVDDDKILHFGASTAIGFASQSFFEDKDSGFYTCAAVGVAKELYDEFDYGGFDTNDMVMNLVGCAVGTVIGDELGFKIGMNKIGDTNMVSINYSF</sequence>
<dbReference type="EMBL" id="VUAA01000019">
    <property type="protein sequence ID" value="KAA1253623.1"/>
    <property type="molecule type" value="Genomic_DNA"/>
</dbReference>
<evidence type="ECO:0000313" key="2">
    <source>
        <dbReference type="EMBL" id="KAA1253623.1"/>
    </source>
</evidence>
<comment type="caution">
    <text evidence="2">The sequence shown here is derived from an EMBL/GenBank/DDBJ whole genome shotgun (WGS) entry which is preliminary data.</text>
</comment>
<accession>A0A5Q6PFI5</accession>
<organism evidence="2 3">
    <name type="scientific">Vibrio cholerae</name>
    <dbReference type="NCBI Taxonomy" id="666"/>
    <lineage>
        <taxon>Bacteria</taxon>
        <taxon>Pseudomonadati</taxon>
        <taxon>Pseudomonadota</taxon>
        <taxon>Gammaproteobacteria</taxon>
        <taxon>Vibrionales</taxon>
        <taxon>Vibrionaceae</taxon>
        <taxon>Vibrio</taxon>
    </lineage>
</organism>
<dbReference type="AlphaFoldDB" id="A0A5Q6PFI5"/>
<keyword evidence="1" id="KW-0732">Signal</keyword>
<proteinExistence type="predicted"/>
<dbReference type="Proteomes" id="UP000323225">
    <property type="component" value="Unassembled WGS sequence"/>
</dbReference>
<evidence type="ECO:0000313" key="3">
    <source>
        <dbReference type="Proteomes" id="UP000323225"/>
    </source>
</evidence>